<dbReference type="SUPFAM" id="SSF52540">
    <property type="entry name" value="P-loop containing nucleoside triphosphate hydrolases"/>
    <property type="match status" value="2"/>
</dbReference>
<evidence type="ECO:0000256" key="7">
    <source>
        <dbReference type="ARBA" id="ARBA00023204"/>
    </source>
</evidence>
<organism evidence="12 13">
    <name type="scientific">Alsobacter ponti</name>
    <dbReference type="NCBI Taxonomy" id="2962936"/>
    <lineage>
        <taxon>Bacteria</taxon>
        <taxon>Pseudomonadati</taxon>
        <taxon>Pseudomonadota</taxon>
        <taxon>Alphaproteobacteria</taxon>
        <taxon>Hyphomicrobiales</taxon>
        <taxon>Alsobacteraceae</taxon>
        <taxon>Alsobacter</taxon>
    </lineage>
</organism>
<keyword evidence="7 9" id="KW-0234">DNA repair</keyword>
<evidence type="ECO:0000256" key="1">
    <source>
        <dbReference type="ARBA" id="ARBA00003618"/>
    </source>
</evidence>
<keyword evidence="5 9" id="KW-0227">DNA damage</keyword>
<feature type="coiled-coil region" evidence="10">
    <location>
        <begin position="267"/>
        <end position="325"/>
    </location>
</feature>
<evidence type="ECO:0000259" key="11">
    <source>
        <dbReference type="Pfam" id="PF02463"/>
    </source>
</evidence>
<dbReference type="Gene3D" id="3.40.50.300">
    <property type="entry name" value="P-loop containing nucleotide triphosphate hydrolases"/>
    <property type="match status" value="2"/>
</dbReference>
<dbReference type="InterPro" id="IPR027417">
    <property type="entry name" value="P-loop_NTPase"/>
</dbReference>
<accession>A0ABT1L6Y6</accession>
<comment type="similarity">
    <text evidence="2 9">Belongs to the RecN family.</text>
</comment>
<reference evidence="12 13" key="1">
    <citation type="submission" date="2022-07" db="EMBL/GenBank/DDBJ databases">
        <authorList>
            <person name="Li W.-J."/>
            <person name="Deng Q.-Q."/>
        </authorList>
    </citation>
    <scope>NUCLEOTIDE SEQUENCE [LARGE SCALE GENOMIC DNA]</scope>
    <source>
        <strain evidence="12 13">SYSU M60028</strain>
    </source>
</reference>
<name>A0ABT1L6Y6_9HYPH</name>
<keyword evidence="6" id="KW-0067">ATP-binding</keyword>
<evidence type="ECO:0000313" key="12">
    <source>
        <dbReference type="EMBL" id="MCP8937189.1"/>
    </source>
</evidence>
<dbReference type="PANTHER" id="PTHR11059:SF0">
    <property type="entry name" value="DNA REPAIR PROTEIN RECN"/>
    <property type="match status" value="1"/>
</dbReference>
<keyword evidence="13" id="KW-1185">Reference proteome</keyword>
<evidence type="ECO:0000256" key="2">
    <source>
        <dbReference type="ARBA" id="ARBA00009441"/>
    </source>
</evidence>
<evidence type="ECO:0000256" key="4">
    <source>
        <dbReference type="ARBA" id="ARBA00022741"/>
    </source>
</evidence>
<proteinExistence type="inferred from homology"/>
<keyword evidence="10" id="KW-0175">Coiled coil</keyword>
<dbReference type="EMBL" id="JANCLU010000001">
    <property type="protein sequence ID" value="MCP8937189.1"/>
    <property type="molecule type" value="Genomic_DNA"/>
</dbReference>
<evidence type="ECO:0000256" key="3">
    <source>
        <dbReference type="ARBA" id="ARBA00021315"/>
    </source>
</evidence>
<protein>
    <recommendedName>
        <fullName evidence="3 9">DNA repair protein RecN</fullName>
    </recommendedName>
    <alternativeName>
        <fullName evidence="8 9">Recombination protein N</fullName>
    </alternativeName>
</protein>
<dbReference type="CDD" id="cd03241">
    <property type="entry name" value="ABC_RecN"/>
    <property type="match status" value="2"/>
</dbReference>
<dbReference type="Proteomes" id="UP001205890">
    <property type="component" value="Unassembled WGS sequence"/>
</dbReference>
<dbReference type="RefSeq" id="WP_254737876.1">
    <property type="nucleotide sequence ID" value="NZ_JANCLU010000001.1"/>
</dbReference>
<evidence type="ECO:0000256" key="10">
    <source>
        <dbReference type="SAM" id="Coils"/>
    </source>
</evidence>
<gene>
    <name evidence="12" type="primary">recN</name>
    <name evidence="12" type="ORF">NK718_01545</name>
</gene>
<comment type="caution">
    <text evidence="12">The sequence shown here is derived from an EMBL/GenBank/DDBJ whole genome shotgun (WGS) entry which is preliminary data.</text>
</comment>
<feature type="coiled-coil region" evidence="10">
    <location>
        <begin position="164"/>
        <end position="221"/>
    </location>
</feature>
<feature type="domain" description="RecF/RecN/SMC N-terminal" evidence="11">
    <location>
        <begin position="14"/>
        <end position="504"/>
    </location>
</feature>
<evidence type="ECO:0000256" key="8">
    <source>
        <dbReference type="ARBA" id="ARBA00033408"/>
    </source>
</evidence>
<dbReference type="PANTHER" id="PTHR11059">
    <property type="entry name" value="DNA REPAIR PROTEIN RECN"/>
    <property type="match status" value="1"/>
</dbReference>
<evidence type="ECO:0000256" key="5">
    <source>
        <dbReference type="ARBA" id="ARBA00022763"/>
    </source>
</evidence>
<sequence>MLVQLAIRDIVLIERLDIGFAAGLSVLTGETGAGKSILLDALSLALGGRGDGGLVRHGESRGQVTAVFDLPGDHAARVLARDNDIPDDGDLILRRVQFADGRTRAFVNDQPVSVQALRAIGAALVEIHGQHDERALVDPAAHRALLDAFGGHDSRATAQAHQRLRAARQALDDHRDRIERARREADFLAHAVDELKTLAPMQGEEEELAASRQRMMQAEKVVGEINEAYDAVAGHASPSPALSSVLRRLERRAAQAPSLCEPSVKALDAVLAALDEARLALEAAQREAAFDPRELERTEERLFALRAAARKYNVAADDLAALRKRYEADLAAIHAGEEELAARETAVAEAEAAYGAAARALSAARRASASALEEAVNRELPPLRLERARFIVHIETDEEQRAAEGFDRVEFWVRTNPGTRPGPLMKVASGGELSRFMLALKVSLADRGSAPTLVFDEIDSGAGGAVADAIGARLARLAARVQVMAVTHAPQVAARAQRHFLISKDSVSEEAGGATERIATRVLAIEAAARREEIARMLAGATITDEARAAAQRLLEAAD</sequence>
<comment type="function">
    <text evidence="1 9">May be involved in recombinational repair of damaged DNA.</text>
</comment>
<dbReference type="InterPro" id="IPR003395">
    <property type="entry name" value="RecF/RecN/SMC_N"/>
</dbReference>
<dbReference type="Pfam" id="PF02463">
    <property type="entry name" value="SMC_N"/>
    <property type="match status" value="1"/>
</dbReference>
<keyword evidence="4" id="KW-0547">Nucleotide-binding</keyword>
<dbReference type="NCBIfam" id="TIGR00634">
    <property type="entry name" value="recN"/>
    <property type="match status" value="1"/>
</dbReference>
<evidence type="ECO:0000313" key="13">
    <source>
        <dbReference type="Proteomes" id="UP001205890"/>
    </source>
</evidence>
<dbReference type="PIRSF" id="PIRSF003128">
    <property type="entry name" value="RecN"/>
    <property type="match status" value="1"/>
</dbReference>
<evidence type="ECO:0000256" key="6">
    <source>
        <dbReference type="ARBA" id="ARBA00022840"/>
    </source>
</evidence>
<dbReference type="InterPro" id="IPR004604">
    <property type="entry name" value="DNA_recomb/repair_RecN"/>
</dbReference>
<evidence type="ECO:0000256" key="9">
    <source>
        <dbReference type="PIRNR" id="PIRNR003128"/>
    </source>
</evidence>